<dbReference type="EC" id="1.3.5.1" evidence="4 17"/>
<dbReference type="GO" id="GO:0051538">
    <property type="term" value="F:3 iron, 4 sulfur cluster binding"/>
    <property type="evidence" value="ECO:0007669"/>
    <property type="project" value="UniProtKB-KW"/>
</dbReference>
<comment type="caution">
    <text evidence="21">The sequence shown here is derived from an EMBL/GenBank/DDBJ whole genome shotgun (WGS) entry which is preliminary data.</text>
</comment>
<evidence type="ECO:0000259" key="19">
    <source>
        <dbReference type="PROSITE" id="PS51085"/>
    </source>
</evidence>
<keyword evidence="12 21" id="KW-0560">Oxidoreductase</keyword>
<dbReference type="PROSITE" id="PS00198">
    <property type="entry name" value="4FE4S_FER_1"/>
    <property type="match status" value="1"/>
</dbReference>
<dbReference type="Gene3D" id="1.10.1060.10">
    <property type="entry name" value="Alpha-helical ferredoxin"/>
    <property type="match status" value="1"/>
</dbReference>
<feature type="domain" description="4Fe-4S ferredoxin-type" evidence="20">
    <location>
        <begin position="161"/>
        <end position="191"/>
    </location>
</feature>
<dbReference type="RefSeq" id="WP_153718815.1">
    <property type="nucleotide sequence ID" value="NZ_WJPP01000002.1"/>
</dbReference>
<keyword evidence="10 17" id="KW-0479">Metal-binding</keyword>
<dbReference type="CDD" id="cd00207">
    <property type="entry name" value="fer2"/>
    <property type="match status" value="1"/>
</dbReference>
<feature type="region of interest" description="Disordered" evidence="18">
    <location>
        <begin position="1"/>
        <end position="25"/>
    </location>
</feature>
<comment type="cofactor">
    <cofactor evidence="17">
        <name>[4Fe-4S] cluster</name>
        <dbReference type="ChEBI" id="CHEBI:49883"/>
    </cofactor>
    <text evidence="17">Binds 1 [4Fe-4S] cluster.</text>
</comment>
<dbReference type="InterPro" id="IPR006058">
    <property type="entry name" value="2Fe2S_fd_BS"/>
</dbReference>
<dbReference type="NCBIfam" id="NF004616">
    <property type="entry name" value="PRK05950.1"/>
    <property type="match status" value="1"/>
</dbReference>
<evidence type="ECO:0000256" key="12">
    <source>
        <dbReference type="ARBA" id="ARBA00023002"/>
    </source>
</evidence>
<evidence type="ECO:0000259" key="20">
    <source>
        <dbReference type="PROSITE" id="PS51379"/>
    </source>
</evidence>
<evidence type="ECO:0000256" key="11">
    <source>
        <dbReference type="ARBA" id="ARBA00022982"/>
    </source>
</evidence>
<dbReference type="Gene3D" id="3.10.20.30">
    <property type="match status" value="1"/>
</dbReference>
<dbReference type="PROSITE" id="PS51379">
    <property type="entry name" value="4FE4S_FER_2"/>
    <property type="match status" value="1"/>
</dbReference>
<evidence type="ECO:0000256" key="1">
    <source>
        <dbReference type="ARBA" id="ARBA00004894"/>
    </source>
</evidence>
<comment type="cofactor">
    <cofactor evidence="17">
        <name>[2Fe-2S] cluster</name>
        <dbReference type="ChEBI" id="CHEBI:190135"/>
    </cofactor>
    <text evidence="17">Binds 1 [2Fe-2S] cluster.</text>
</comment>
<dbReference type="GO" id="GO:0046872">
    <property type="term" value="F:metal ion binding"/>
    <property type="evidence" value="ECO:0007669"/>
    <property type="project" value="UniProtKB-KW"/>
</dbReference>
<keyword evidence="7 17" id="KW-0004">4Fe-4S</keyword>
<evidence type="ECO:0000256" key="14">
    <source>
        <dbReference type="ARBA" id="ARBA00023014"/>
    </source>
</evidence>
<evidence type="ECO:0000256" key="4">
    <source>
        <dbReference type="ARBA" id="ARBA00012792"/>
    </source>
</evidence>
<comment type="pathway">
    <text evidence="1">Carbohydrate metabolism; tricarboxylic acid cycle; fumarate from succinate (bacterial route): step 1/1.</text>
</comment>
<dbReference type="GO" id="GO:0051537">
    <property type="term" value="F:2 iron, 2 sulfur cluster binding"/>
    <property type="evidence" value="ECO:0007669"/>
    <property type="project" value="UniProtKB-KW"/>
</dbReference>
<dbReference type="InterPro" id="IPR012675">
    <property type="entry name" value="Beta-grasp_dom_sf"/>
</dbReference>
<dbReference type="Proteomes" id="UP000433788">
    <property type="component" value="Unassembled WGS sequence"/>
</dbReference>
<dbReference type="AlphaFoldDB" id="A0A6N7QMW2"/>
<accession>A0A6N7QMW2</accession>
<keyword evidence="22" id="KW-1185">Reference proteome</keyword>
<evidence type="ECO:0000313" key="21">
    <source>
        <dbReference type="EMBL" id="MRH77741.1"/>
    </source>
</evidence>
<protein>
    <recommendedName>
        <fullName evidence="5 17">Succinate dehydrogenase iron-sulfur subunit</fullName>
        <ecNumber evidence="4 17">1.3.5.1</ecNumber>
    </recommendedName>
</protein>
<evidence type="ECO:0000256" key="15">
    <source>
        <dbReference type="ARBA" id="ARBA00023291"/>
    </source>
</evidence>
<dbReference type="Pfam" id="PF13085">
    <property type="entry name" value="Fer2_3"/>
    <property type="match status" value="1"/>
</dbReference>
<dbReference type="PANTHER" id="PTHR11921:SF29">
    <property type="entry name" value="SUCCINATE DEHYDROGENASE [UBIQUINONE] IRON-SULFUR SUBUNIT, MITOCHONDRIAL"/>
    <property type="match status" value="1"/>
</dbReference>
<keyword evidence="14 17" id="KW-0411">Iron-sulfur</keyword>
<keyword evidence="8" id="KW-0816">Tricarboxylic acid cycle</keyword>
<dbReference type="InterPro" id="IPR004489">
    <property type="entry name" value="Succ_DH/fum_Rdtase_Fe-S"/>
</dbReference>
<proteinExistence type="inferred from homology"/>
<gene>
    <name evidence="21" type="primary">sdhB</name>
    <name evidence="21" type="ORF">GH984_03395</name>
</gene>
<dbReference type="FunFam" id="1.10.1060.10:FF:000001">
    <property type="entry name" value="Succinate dehydrogenase iron-sulfur subunit SdhB"/>
    <property type="match status" value="1"/>
</dbReference>
<dbReference type="Pfam" id="PF13534">
    <property type="entry name" value="Fer4_17"/>
    <property type="match status" value="1"/>
</dbReference>
<evidence type="ECO:0000256" key="6">
    <source>
        <dbReference type="ARBA" id="ARBA00022448"/>
    </source>
</evidence>
<dbReference type="EMBL" id="WJPP01000002">
    <property type="protein sequence ID" value="MRH77741.1"/>
    <property type="molecule type" value="Genomic_DNA"/>
</dbReference>
<dbReference type="PANTHER" id="PTHR11921">
    <property type="entry name" value="SUCCINATE DEHYDROGENASE IRON-SULFUR PROTEIN"/>
    <property type="match status" value="1"/>
</dbReference>
<sequence>MAKFVLPPNSRIQPGEHHPAPGGTSNTRLFKVYRWDPDGGQNPRLDTYEVDLDTCGPMVLDALIKIKNEIDPTLTFRRSCREGICGSCAMNIDGRNTLACTMAIDDIKGDVRIYPLPSMRVVKDLVPDMTHFYAQYASIKPWLRAQTPAPPDHERLQSPEDRSELDGLYECILCACCQTSCPSYWWNPDRYLGPAVLLQAYRWIADSRDESTGERLDDLDDAFKLYRCHTIMNCASACPKGLNPAKAIAEIKQLMVARQ</sequence>
<dbReference type="InterPro" id="IPR025192">
    <property type="entry name" value="Succ_DH/fum_Rdtase_N"/>
</dbReference>
<dbReference type="PROSITE" id="PS00197">
    <property type="entry name" value="2FE2S_FER_1"/>
    <property type="match status" value="1"/>
</dbReference>
<dbReference type="GO" id="GO:0051539">
    <property type="term" value="F:4 iron, 4 sulfur cluster binding"/>
    <property type="evidence" value="ECO:0007669"/>
    <property type="project" value="UniProtKB-KW"/>
</dbReference>
<dbReference type="InterPro" id="IPR017896">
    <property type="entry name" value="4Fe4S_Fe-S-bd"/>
</dbReference>
<evidence type="ECO:0000313" key="22">
    <source>
        <dbReference type="Proteomes" id="UP000433788"/>
    </source>
</evidence>
<comment type="subunit">
    <text evidence="3">Part of an enzyme complex containing four subunits: a flavoprotein, an iron-sulfur, cytochrome b-556, and a hydrophobic anchor protein.</text>
</comment>
<keyword evidence="15 17" id="KW-0003">3Fe-4S</keyword>
<evidence type="ECO:0000256" key="8">
    <source>
        <dbReference type="ARBA" id="ARBA00022532"/>
    </source>
</evidence>
<keyword evidence="9 17" id="KW-0001">2Fe-2S</keyword>
<dbReference type="GO" id="GO:0008177">
    <property type="term" value="F:succinate dehydrogenase (quinone) activity"/>
    <property type="evidence" value="ECO:0007669"/>
    <property type="project" value="UniProtKB-EC"/>
</dbReference>
<feature type="domain" description="2Fe-2S ferredoxin-type" evidence="19">
    <location>
        <begin position="30"/>
        <end position="119"/>
    </location>
</feature>
<evidence type="ECO:0000256" key="7">
    <source>
        <dbReference type="ARBA" id="ARBA00022485"/>
    </source>
</evidence>
<dbReference type="SUPFAM" id="SSF54292">
    <property type="entry name" value="2Fe-2S ferredoxin-like"/>
    <property type="match status" value="1"/>
</dbReference>
<organism evidence="21 22">
    <name type="scientific">Spiribacter salilacus</name>
    <dbReference type="NCBI Taxonomy" id="2664894"/>
    <lineage>
        <taxon>Bacteria</taxon>
        <taxon>Pseudomonadati</taxon>
        <taxon>Pseudomonadota</taxon>
        <taxon>Gammaproteobacteria</taxon>
        <taxon>Chromatiales</taxon>
        <taxon>Ectothiorhodospiraceae</taxon>
        <taxon>Spiribacter</taxon>
    </lineage>
</organism>
<dbReference type="PROSITE" id="PS51085">
    <property type="entry name" value="2FE2S_FER_2"/>
    <property type="match status" value="1"/>
</dbReference>
<dbReference type="GO" id="GO:0006099">
    <property type="term" value="P:tricarboxylic acid cycle"/>
    <property type="evidence" value="ECO:0007669"/>
    <property type="project" value="UniProtKB-KW"/>
</dbReference>
<dbReference type="GO" id="GO:0022904">
    <property type="term" value="P:respiratory electron transport chain"/>
    <property type="evidence" value="ECO:0007669"/>
    <property type="project" value="TreeGrafter"/>
</dbReference>
<keyword evidence="13 17" id="KW-0408">Iron</keyword>
<comment type="similarity">
    <text evidence="2 17">Belongs to the succinate dehydrogenase/fumarate reductase iron-sulfur protein family.</text>
</comment>
<evidence type="ECO:0000256" key="17">
    <source>
        <dbReference type="RuleBase" id="RU361237"/>
    </source>
</evidence>
<comment type="catalytic activity">
    <reaction evidence="16 17">
        <text>a quinone + succinate = fumarate + a quinol</text>
        <dbReference type="Rhea" id="RHEA:40523"/>
        <dbReference type="ChEBI" id="CHEBI:24646"/>
        <dbReference type="ChEBI" id="CHEBI:29806"/>
        <dbReference type="ChEBI" id="CHEBI:30031"/>
        <dbReference type="ChEBI" id="CHEBI:132124"/>
        <dbReference type="EC" id="1.3.5.1"/>
    </reaction>
</comment>
<evidence type="ECO:0000256" key="16">
    <source>
        <dbReference type="ARBA" id="ARBA00049220"/>
    </source>
</evidence>
<dbReference type="InterPro" id="IPR050573">
    <property type="entry name" value="SDH/FRD_Iron-Sulfur"/>
</dbReference>
<comment type="cofactor">
    <cofactor evidence="17">
        <name>[3Fe-4S] cluster</name>
        <dbReference type="ChEBI" id="CHEBI:21137"/>
    </cofactor>
    <text evidence="17">Binds 1 [3Fe-4S] cluster.</text>
</comment>
<evidence type="ECO:0000256" key="2">
    <source>
        <dbReference type="ARBA" id="ARBA00009433"/>
    </source>
</evidence>
<keyword evidence="11" id="KW-0249">Electron transport</keyword>
<name>A0A6N7QMW2_9GAMM</name>
<evidence type="ECO:0000256" key="18">
    <source>
        <dbReference type="SAM" id="MobiDB-lite"/>
    </source>
</evidence>
<dbReference type="SUPFAM" id="SSF46548">
    <property type="entry name" value="alpha-helical ferredoxin"/>
    <property type="match status" value="1"/>
</dbReference>
<evidence type="ECO:0000256" key="5">
    <source>
        <dbReference type="ARBA" id="ARBA00022131"/>
    </source>
</evidence>
<dbReference type="InterPro" id="IPR009051">
    <property type="entry name" value="Helical_ferredxn"/>
</dbReference>
<evidence type="ECO:0000256" key="10">
    <source>
        <dbReference type="ARBA" id="ARBA00022723"/>
    </source>
</evidence>
<dbReference type="InterPro" id="IPR036010">
    <property type="entry name" value="2Fe-2S_ferredoxin-like_sf"/>
</dbReference>
<dbReference type="FunFam" id="3.10.20.30:FF:000007">
    <property type="entry name" value="Succinate dehydrogenase [ubiquinone] iron-sulfur subunit, mitochondrial"/>
    <property type="match status" value="1"/>
</dbReference>
<evidence type="ECO:0000256" key="13">
    <source>
        <dbReference type="ARBA" id="ARBA00023004"/>
    </source>
</evidence>
<dbReference type="NCBIfam" id="TIGR00384">
    <property type="entry name" value="dhsB"/>
    <property type="match status" value="1"/>
</dbReference>
<dbReference type="InterPro" id="IPR001041">
    <property type="entry name" value="2Fe-2S_ferredoxin-type"/>
</dbReference>
<dbReference type="InterPro" id="IPR017900">
    <property type="entry name" value="4Fe4S_Fe_S_CS"/>
</dbReference>
<dbReference type="GO" id="GO:0009055">
    <property type="term" value="F:electron transfer activity"/>
    <property type="evidence" value="ECO:0007669"/>
    <property type="project" value="InterPro"/>
</dbReference>
<evidence type="ECO:0000256" key="3">
    <source>
        <dbReference type="ARBA" id="ARBA00011294"/>
    </source>
</evidence>
<keyword evidence="6" id="KW-0813">Transport</keyword>
<evidence type="ECO:0000256" key="9">
    <source>
        <dbReference type="ARBA" id="ARBA00022714"/>
    </source>
</evidence>
<reference evidence="21 22" key="1">
    <citation type="submission" date="2019-11" db="EMBL/GenBank/DDBJ databases">
        <authorList>
            <person name="Zhang X.Y."/>
        </authorList>
    </citation>
    <scope>NUCLEOTIDE SEQUENCE [LARGE SCALE GENOMIC DNA]</scope>
    <source>
        <strain evidence="21 22">C176</strain>
    </source>
</reference>